<dbReference type="SMART" id="SM00671">
    <property type="entry name" value="SEL1"/>
    <property type="match status" value="3"/>
</dbReference>
<keyword evidence="3" id="KW-1185">Reference proteome</keyword>
<dbReference type="EMBL" id="JAPFFF010000004">
    <property type="protein sequence ID" value="KAK8891543.1"/>
    <property type="molecule type" value="Genomic_DNA"/>
</dbReference>
<dbReference type="SUPFAM" id="SSF81901">
    <property type="entry name" value="HCP-like"/>
    <property type="match status" value="1"/>
</dbReference>
<dbReference type="Proteomes" id="UP001470230">
    <property type="component" value="Unassembled WGS sequence"/>
</dbReference>
<dbReference type="InterPro" id="IPR006597">
    <property type="entry name" value="Sel1-like"/>
</dbReference>
<dbReference type="InterPro" id="IPR050767">
    <property type="entry name" value="Sel1_AlgK"/>
</dbReference>
<evidence type="ECO:0000313" key="3">
    <source>
        <dbReference type="Proteomes" id="UP001470230"/>
    </source>
</evidence>
<proteinExistence type="inferred from homology"/>
<accession>A0ABR2KL58</accession>
<sequence>MYFRGDCIPRDINKAIHYLTLATNQNIAKSQFSLGLIYFTEKYNQENAKKGRYYFMLASKNRCKEAHFHVGFLYHEGKYVDQDIEKAVHYYKEGSSFNDQYAKNNL</sequence>
<name>A0ABR2KL58_9EUKA</name>
<evidence type="ECO:0000313" key="2">
    <source>
        <dbReference type="EMBL" id="KAK8891543.1"/>
    </source>
</evidence>
<gene>
    <name evidence="2" type="ORF">M9Y10_028756</name>
</gene>
<comment type="caution">
    <text evidence="2">The sequence shown here is derived from an EMBL/GenBank/DDBJ whole genome shotgun (WGS) entry which is preliminary data.</text>
</comment>
<reference evidence="2 3" key="1">
    <citation type="submission" date="2024-04" db="EMBL/GenBank/DDBJ databases">
        <title>Tritrichomonas musculus Genome.</title>
        <authorList>
            <person name="Alves-Ferreira E."/>
            <person name="Grigg M."/>
            <person name="Lorenzi H."/>
            <person name="Galac M."/>
        </authorList>
    </citation>
    <scope>NUCLEOTIDE SEQUENCE [LARGE SCALE GENOMIC DNA]</scope>
    <source>
        <strain evidence="2 3">EAF2021</strain>
    </source>
</reference>
<protein>
    <submittedName>
        <fullName evidence="2">Uncharacterized protein</fullName>
    </submittedName>
</protein>
<evidence type="ECO:0000256" key="1">
    <source>
        <dbReference type="ARBA" id="ARBA00038101"/>
    </source>
</evidence>
<dbReference type="PANTHER" id="PTHR11102:SF160">
    <property type="entry name" value="ERAD-ASSOCIATED E3 UBIQUITIN-PROTEIN LIGASE COMPONENT HRD3"/>
    <property type="match status" value="1"/>
</dbReference>
<dbReference type="Gene3D" id="1.25.40.10">
    <property type="entry name" value="Tetratricopeptide repeat domain"/>
    <property type="match status" value="1"/>
</dbReference>
<dbReference type="PANTHER" id="PTHR11102">
    <property type="entry name" value="SEL-1-LIKE PROTEIN"/>
    <property type="match status" value="1"/>
</dbReference>
<dbReference type="InterPro" id="IPR011990">
    <property type="entry name" value="TPR-like_helical_dom_sf"/>
</dbReference>
<dbReference type="Pfam" id="PF08238">
    <property type="entry name" value="Sel1"/>
    <property type="match status" value="3"/>
</dbReference>
<comment type="similarity">
    <text evidence="1">Belongs to the sel-1 family.</text>
</comment>
<organism evidence="2 3">
    <name type="scientific">Tritrichomonas musculus</name>
    <dbReference type="NCBI Taxonomy" id="1915356"/>
    <lineage>
        <taxon>Eukaryota</taxon>
        <taxon>Metamonada</taxon>
        <taxon>Parabasalia</taxon>
        <taxon>Tritrichomonadida</taxon>
        <taxon>Tritrichomonadidae</taxon>
        <taxon>Tritrichomonas</taxon>
    </lineage>
</organism>